<protein>
    <submittedName>
        <fullName evidence="1">Uncharacterized protein</fullName>
    </submittedName>
</protein>
<comment type="caution">
    <text evidence="1">The sequence shown here is derived from an EMBL/GenBank/DDBJ whole genome shotgun (WGS) entry which is preliminary data.</text>
</comment>
<dbReference type="Gene3D" id="3.40.50.300">
    <property type="entry name" value="P-loop containing nucleotide triphosphate hydrolases"/>
    <property type="match status" value="1"/>
</dbReference>
<dbReference type="EMBL" id="QFFZ01000060">
    <property type="protein sequence ID" value="TEB09092.1"/>
    <property type="molecule type" value="Genomic_DNA"/>
</dbReference>
<keyword evidence="2" id="KW-1185">Reference proteome</keyword>
<dbReference type="SUPFAM" id="SSF52540">
    <property type="entry name" value="P-loop containing nucleoside triphosphate hydrolases"/>
    <property type="match status" value="1"/>
</dbReference>
<reference evidence="1 2" key="1">
    <citation type="journal article" date="2018" name="Environ. Microbiol.">
        <title>Novel energy conservation strategies and behaviour of Pelotomaculum schinkii driving syntrophic propionate catabolism.</title>
        <authorList>
            <person name="Hidalgo-Ahumada C.A.P."/>
            <person name="Nobu M.K."/>
            <person name="Narihiro T."/>
            <person name="Tamaki H."/>
            <person name="Liu W.T."/>
            <person name="Kamagata Y."/>
            <person name="Stams A.J.M."/>
            <person name="Imachi H."/>
            <person name="Sousa D.Z."/>
        </authorList>
    </citation>
    <scope>NUCLEOTIDE SEQUENCE [LARGE SCALE GENOMIC DNA]</scope>
    <source>
        <strain evidence="1 2">MGP</strain>
    </source>
</reference>
<proteinExistence type="predicted"/>
<dbReference type="RefSeq" id="WP_192902994.1">
    <property type="nucleotide sequence ID" value="NZ_QFFZ01000060.1"/>
</dbReference>
<gene>
    <name evidence="1" type="ORF">Pmgp_03409</name>
</gene>
<dbReference type="AlphaFoldDB" id="A0A4Y7RK88"/>
<dbReference type="Pfam" id="PF13481">
    <property type="entry name" value="AAA_25"/>
    <property type="match status" value="1"/>
</dbReference>
<evidence type="ECO:0000313" key="1">
    <source>
        <dbReference type="EMBL" id="TEB09092.1"/>
    </source>
</evidence>
<dbReference type="Proteomes" id="UP000297597">
    <property type="component" value="Unassembled WGS sequence"/>
</dbReference>
<sequence>MITVVNFLIDKHTWFIQKLTCDLSLGGEILGGFANIDCPQKVLFIEGDIGIDLLDYRFRLTGWEYNEQMVDIVANEDLRMKDIDLNLANQEGQTFLNGLISQIKPDVVFIDSLTSFHSADENNNNEMREIISYLHKLAARTNIALAIIHHLRKPKKHEENLEMSQNDIVGAGVLLRLIGNAIGVRKEETHSGKQLHVIRSLATWFQPFDEFAFTLENEETDLGDRVVMNIDLEPHMGDNLRSLVWDTIKKNFGDGRQFTKKELESVLPDKVSESYLKIMFAKWVKQNKLKRIGCTRNARYSLPPVRGSECTNSRKTRKKAGFNWDNRPLPENIPNGEAFLEPLLLEYPGNPEIANLSFQQEGNQNQSAEDIQDFSHVKSPIIIDDKGTGKTNSDNTGCTNKSCLIQGVVAHWYTNSRSGNKNADSPTNIIKFPGLYKGATLEPSCPGDINFEEPPCMDDFYESLNIQLSSLNKAEDDAV</sequence>
<evidence type="ECO:0000313" key="2">
    <source>
        <dbReference type="Proteomes" id="UP000297597"/>
    </source>
</evidence>
<accession>A0A4Y7RK88</accession>
<name>A0A4Y7RK88_9FIRM</name>
<organism evidence="1 2">
    <name type="scientific">Pelotomaculum propionicicum</name>
    <dbReference type="NCBI Taxonomy" id="258475"/>
    <lineage>
        <taxon>Bacteria</taxon>
        <taxon>Bacillati</taxon>
        <taxon>Bacillota</taxon>
        <taxon>Clostridia</taxon>
        <taxon>Eubacteriales</taxon>
        <taxon>Desulfotomaculaceae</taxon>
        <taxon>Pelotomaculum</taxon>
    </lineage>
</organism>
<dbReference type="InterPro" id="IPR027417">
    <property type="entry name" value="P-loop_NTPase"/>
</dbReference>